<dbReference type="eggNOG" id="ENOG502QXCA">
    <property type="taxonomic scope" value="Eukaryota"/>
</dbReference>
<accession>K2R3V5</accession>
<evidence type="ECO:0000313" key="2">
    <source>
        <dbReference type="Proteomes" id="UP000007129"/>
    </source>
</evidence>
<dbReference type="Proteomes" id="UP000007129">
    <property type="component" value="Unassembled WGS sequence"/>
</dbReference>
<evidence type="ECO:0000313" key="1">
    <source>
        <dbReference type="EMBL" id="EKG08908.1"/>
    </source>
</evidence>
<reference evidence="1 2" key="1">
    <citation type="journal article" date="2012" name="BMC Genomics">
        <title>Tools to kill: Genome of one of the most destructive plant pathogenic fungi Macrophomina phaseolina.</title>
        <authorList>
            <person name="Islam M.S."/>
            <person name="Haque M.S."/>
            <person name="Islam M.M."/>
            <person name="Emdad E.M."/>
            <person name="Halim A."/>
            <person name="Hossen Q.M.M."/>
            <person name="Hossain M.Z."/>
            <person name="Ahmed B."/>
            <person name="Rahim S."/>
            <person name="Rahman M.S."/>
            <person name="Alam M.M."/>
            <person name="Hou S."/>
            <person name="Wan X."/>
            <person name="Saito J.A."/>
            <person name="Alam M."/>
        </authorList>
    </citation>
    <scope>NUCLEOTIDE SEQUENCE [LARGE SCALE GENOMIC DNA]</scope>
    <source>
        <strain evidence="1 2">MS6</strain>
    </source>
</reference>
<comment type="caution">
    <text evidence="1">The sequence shown here is derived from an EMBL/GenBank/DDBJ whole genome shotgun (WGS) entry which is preliminary data.</text>
</comment>
<dbReference type="VEuPathDB" id="FungiDB:MPH_14151"/>
<dbReference type="InParanoid" id="K2R3V5"/>
<feature type="non-terminal residue" evidence="1">
    <location>
        <position position="153"/>
    </location>
</feature>
<name>K2R3V5_MACPH</name>
<sequence length="153" mass="16843">MSSTPQVNNQCWAAVAARPIPNFPPTYNTQSGNSPATLRITTAVPSTQNTFSRYMPTKTAAEHISQALKKHDRTRDASVLGVGTTKLGYLIRFKDEEAKKLATSNTEWTKTLGNDTAITQPQFGVVVHRTPTSEVDIEKKNDAIQKILQENSL</sequence>
<dbReference type="HOGENOM" id="CLU_1717597_0_0_1"/>
<dbReference type="OrthoDB" id="4509126at2759"/>
<protein>
    <submittedName>
        <fullName evidence="1">Uncharacterized protein</fullName>
    </submittedName>
</protein>
<proteinExistence type="predicted"/>
<organism evidence="1 2">
    <name type="scientific">Macrophomina phaseolina (strain MS6)</name>
    <name type="common">Charcoal rot fungus</name>
    <dbReference type="NCBI Taxonomy" id="1126212"/>
    <lineage>
        <taxon>Eukaryota</taxon>
        <taxon>Fungi</taxon>
        <taxon>Dikarya</taxon>
        <taxon>Ascomycota</taxon>
        <taxon>Pezizomycotina</taxon>
        <taxon>Dothideomycetes</taxon>
        <taxon>Dothideomycetes incertae sedis</taxon>
        <taxon>Botryosphaeriales</taxon>
        <taxon>Botryosphaeriaceae</taxon>
        <taxon>Macrophomina</taxon>
    </lineage>
</organism>
<dbReference type="AlphaFoldDB" id="K2R3V5"/>
<dbReference type="EMBL" id="AHHD01001059">
    <property type="protein sequence ID" value="EKG08908.1"/>
    <property type="molecule type" value="Genomic_DNA"/>
</dbReference>
<gene>
    <name evidence="1" type="ORF">MPH_14151</name>
</gene>
<dbReference type="STRING" id="1126212.K2R3V5"/>